<keyword evidence="4" id="KW-1185">Reference proteome</keyword>
<dbReference type="PANTHER" id="PTHR33223:SF10">
    <property type="entry name" value="AMINOTRANSFERASE-LIKE PLANT MOBILE DOMAIN-CONTAINING PROTEIN"/>
    <property type="match status" value="1"/>
</dbReference>
<feature type="region of interest" description="Disordered" evidence="1">
    <location>
        <begin position="258"/>
        <end position="279"/>
    </location>
</feature>
<evidence type="ECO:0000313" key="4">
    <source>
        <dbReference type="Proteomes" id="UP000652761"/>
    </source>
</evidence>
<dbReference type="InterPro" id="IPR005162">
    <property type="entry name" value="Retrotrans_gag_dom"/>
</dbReference>
<dbReference type="AlphaFoldDB" id="A0A843UMY3"/>
<name>A0A843UMY3_COLES</name>
<dbReference type="Proteomes" id="UP000652761">
    <property type="component" value="Unassembled WGS sequence"/>
</dbReference>
<dbReference type="Pfam" id="PF03732">
    <property type="entry name" value="Retrotrans_gag"/>
    <property type="match status" value="1"/>
</dbReference>
<protein>
    <recommendedName>
        <fullName evidence="2">Retrotransposon gag domain-containing protein</fullName>
    </recommendedName>
</protein>
<proteinExistence type="predicted"/>
<evidence type="ECO:0000313" key="3">
    <source>
        <dbReference type="EMBL" id="MQL83717.1"/>
    </source>
</evidence>
<evidence type="ECO:0000256" key="1">
    <source>
        <dbReference type="SAM" id="MobiDB-lite"/>
    </source>
</evidence>
<comment type="caution">
    <text evidence="3">The sequence shown here is derived from an EMBL/GenBank/DDBJ whole genome shotgun (WGS) entry which is preliminary data.</text>
</comment>
<feature type="region of interest" description="Disordered" evidence="1">
    <location>
        <begin position="137"/>
        <end position="182"/>
    </location>
</feature>
<gene>
    <name evidence="3" type="ORF">Taro_016210</name>
</gene>
<sequence length="432" mass="49153">MVFHGASDAAKCRAFPATLKEAVWAWFEALPAGSISSFHQLKKPFRDNFMGRRSQPRTAASLLSFRKKKGEALWDYAKQFQTEVLRIPRLDVPLTTSALIQGTRDGFLQRMLGVQQQSTLAELLSVAQRHAACEESLAADRAEQGDQAEKKRPSDNGSDRERKKGRRNRDSPRQLRPFTEYTPLTVAPEQILAKFWDEQYVRWPPRMSSDSRRRNQDKYCRFHRDHGHDTSKCRQLKDEIESLIKRGYFGWYVRRNEDRPRRRERTPEQPINNEPNGQEINVISGGFGTGGESSQSQRDYARRVHLVERHLAPQPSPYSSIPTRTRPEEAKIFSDDDLVGVSTPHTDALVISATINHCNVRCILVDNGSAPDVLAYDCFLMMGLKTDQLTPVESPLFGFYGVSIHPMGRARLPITLGTAPRTVTKMVDFLVI</sequence>
<evidence type="ECO:0000259" key="2">
    <source>
        <dbReference type="Pfam" id="PF03732"/>
    </source>
</evidence>
<feature type="domain" description="Retrotransposon gag" evidence="2">
    <location>
        <begin position="15"/>
        <end position="98"/>
    </location>
</feature>
<organism evidence="3 4">
    <name type="scientific">Colocasia esculenta</name>
    <name type="common">Wild taro</name>
    <name type="synonym">Arum esculentum</name>
    <dbReference type="NCBI Taxonomy" id="4460"/>
    <lineage>
        <taxon>Eukaryota</taxon>
        <taxon>Viridiplantae</taxon>
        <taxon>Streptophyta</taxon>
        <taxon>Embryophyta</taxon>
        <taxon>Tracheophyta</taxon>
        <taxon>Spermatophyta</taxon>
        <taxon>Magnoliopsida</taxon>
        <taxon>Liliopsida</taxon>
        <taxon>Araceae</taxon>
        <taxon>Aroideae</taxon>
        <taxon>Colocasieae</taxon>
        <taxon>Colocasia</taxon>
    </lineage>
</organism>
<feature type="compositionally biased region" description="Basic and acidic residues" evidence="1">
    <location>
        <begin position="258"/>
        <end position="267"/>
    </location>
</feature>
<feature type="compositionally biased region" description="Basic and acidic residues" evidence="1">
    <location>
        <begin position="138"/>
        <end position="173"/>
    </location>
</feature>
<dbReference type="EMBL" id="NMUH01000713">
    <property type="protein sequence ID" value="MQL83717.1"/>
    <property type="molecule type" value="Genomic_DNA"/>
</dbReference>
<reference evidence="3" key="1">
    <citation type="submission" date="2017-07" db="EMBL/GenBank/DDBJ databases">
        <title>Taro Niue Genome Assembly and Annotation.</title>
        <authorList>
            <person name="Atibalentja N."/>
            <person name="Keating K."/>
            <person name="Fields C.J."/>
        </authorList>
    </citation>
    <scope>NUCLEOTIDE SEQUENCE</scope>
    <source>
        <strain evidence="3">Niue_2</strain>
        <tissue evidence="3">Leaf</tissue>
    </source>
</reference>
<dbReference type="OrthoDB" id="759447at2759"/>
<accession>A0A843UMY3</accession>
<dbReference type="PANTHER" id="PTHR33223">
    <property type="entry name" value="CCHC-TYPE DOMAIN-CONTAINING PROTEIN"/>
    <property type="match status" value="1"/>
</dbReference>